<dbReference type="InterPro" id="IPR038407">
    <property type="entry name" value="v-SNARE_N_sf"/>
</dbReference>
<keyword evidence="4 10" id="KW-0812">Transmembrane</keyword>
<feature type="region of interest" description="Disordered" evidence="9">
    <location>
        <begin position="121"/>
        <end position="175"/>
    </location>
</feature>
<dbReference type="Gene3D" id="1.20.58.400">
    <property type="entry name" value="t-snare proteins"/>
    <property type="match status" value="2"/>
</dbReference>
<sequence length="262" mass="29568">MDQTPTALFDSYESDFKHLISSISDKLEGSGKGLLGEQRKAALRKVEIELDEADDIVRPSLSISLPSSPYLPIPLTLTHPLSLTTSFIPHLQIAQLEIEIQGIPQSIRPPYTSRLKSIKSDHTKYKKLHKESKAQSSRSDLLGSPHHSPPSDDPYGERSDRNRLLKGTETLTDSSRRIQESTSVALETETHGAEILRTLRGQREQIENSRNMLSSADTHIDRASGTLKGMIRHMKRQRYIYSGIGVFFVLMVLTILYFKLFR</sequence>
<dbReference type="GO" id="GO:0006886">
    <property type="term" value="P:intracellular protein transport"/>
    <property type="evidence" value="ECO:0007669"/>
    <property type="project" value="InterPro"/>
</dbReference>
<keyword evidence="8 10" id="KW-0472">Membrane</keyword>
<proteinExistence type="inferred from homology"/>
<dbReference type="GO" id="GO:0000149">
    <property type="term" value="F:SNARE binding"/>
    <property type="evidence" value="ECO:0007669"/>
    <property type="project" value="TreeGrafter"/>
</dbReference>
<dbReference type="SUPFAM" id="SSF58038">
    <property type="entry name" value="SNARE fusion complex"/>
    <property type="match status" value="1"/>
</dbReference>
<keyword evidence="6 10" id="KW-1133">Transmembrane helix</keyword>
<evidence type="ECO:0000313" key="13">
    <source>
        <dbReference type="Proteomes" id="UP000284842"/>
    </source>
</evidence>
<dbReference type="GO" id="GO:0048280">
    <property type="term" value="P:vesicle fusion with Golgi apparatus"/>
    <property type="evidence" value="ECO:0007669"/>
    <property type="project" value="TreeGrafter"/>
</dbReference>
<dbReference type="GO" id="GO:0005794">
    <property type="term" value="C:Golgi apparatus"/>
    <property type="evidence" value="ECO:0007669"/>
    <property type="project" value="TreeGrafter"/>
</dbReference>
<dbReference type="PANTHER" id="PTHR21230">
    <property type="entry name" value="VESICLE TRANSPORT V-SNARE PROTEIN VTI1-RELATED"/>
    <property type="match status" value="1"/>
</dbReference>
<dbReference type="FunCoup" id="A0A409YLJ1">
    <property type="interactions" value="428"/>
</dbReference>
<dbReference type="GO" id="GO:0006896">
    <property type="term" value="P:Golgi to vacuole transport"/>
    <property type="evidence" value="ECO:0007669"/>
    <property type="project" value="TreeGrafter"/>
</dbReference>
<dbReference type="Pfam" id="PF12352">
    <property type="entry name" value="V-SNARE_C"/>
    <property type="match status" value="1"/>
</dbReference>
<dbReference type="InParanoid" id="A0A409YLJ1"/>
<evidence type="ECO:0000256" key="8">
    <source>
        <dbReference type="ARBA" id="ARBA00023136"/>
    </source>
</evidence>
<feature type="transmembrane region" description="Helical" evidence="10">
    <location>
        <begin position="239"/>
        <end position="258"/>
    </location>
</feature>
<dbReference type="InterPro" id="IPR007705">
    <property type="entry name" value="Vesicle_trsprt_v-SNARE_N"/>
</dbReference>
<organism evidence="12 13">
    <name type="scientific">Panaeolus cyanescens</name>
    <dbReference type="NCBI Taxonomy" id="181874"/>
    <lineage>
        <taxon>Eukaryota</taxon>
        <taxon>Fungi</taxon>
        <taxon>Dikarya</taxon>
        <taxon>Basidiomycota</taxon>
        <taxon>Agaricomycotina</taxon>
        <taxon>Agaricomycetes</taxon>
        <taxon>Agaricomycetidae</taxon>
        <taxon>Agaricales</taxon>
        <taxon>Agaricineae</taxon>
        <taxon>Galeropsidaceae</taxon>
        <taxon>Panaeolus</taxon>
    </lineage>
</organism>
<name>A0A409YLJ1_9AGAR</name>
<comment type="caution">
    <text evidence="12">The sequence shown here is derived from an EMBL/GenBank/DDBJ whole genome shotgun (WGS) entry which is preliminary data.</text>
</comment>
<keyword evidence="13" id="KW-1185">Reference proteome</keyword>
<reference evidence="12 13" key="1">
    <citation type="journal article" date="2018" name="Evol. Lett.">
        <title>Horizontal gene cluster transfer increased hallucinogenic mushroom diversity.</title>
        <authorList>
            <person name="Reynolds H.T."/>
            <person name="Vijayakumar V."/>
            <person name="Gluck-Thaler E."/>
            <person name="Korotkin H.B."/>
            <person name="Matheny P.B."/>
            <person name="Slot J.C."/>
        </authorList>
    </citation>
    <scope>NUCLEOTIDE SEQUENCE [LARGE SCALE GENOMIC DNA]</scope>
    <source>
        <strain evidence="12 13">2629</strain>
    </source>
</reference>
<dbReference type="GO" id="GO:0031201">
    <property type="term" value="C:SNARE complex"/>
    <property type="evidence" value="ECO:0007669"/>
    <property type="project" value="TreeGrafter"/>
</dbReference>
<dbReference type="STRING" id="181874.A0A409YLJ1"/>
<dbReference type="GO" id="GO:0005829">
    <property type="term" value="C:cytosol"/>
    <property type="evidence" value="ECO:0007669"/>
    <property type="project" value="GOC"/>
</dbReference>
<protein>
    <recommendedName>
        <fullName evidence="11">t-SNARE coiled-coil homology domain-containing protein</fullName>
    </recommendedName>
</protein>
<dbReference type="InterPro" id="IPR000727">
    <property type="entry name" value="T_SNARE_dom"/>
</dbReference>
<feature type="domain" description="T-SNARE coiled-coil homology" evidence="11">
    <location>
        <begin position="163"/>
        <end position="230"/>
    </location>
</feature>
<evidence type="ECO:0000256" key="7">
    <source>
        <dbReference type="ARBA" id="ARBA00023054"/>
    </source>
</evidence>
<dbReference type="FunFam" id="1.20.5.110:FF:000002">
    <property type="entry name" value="Vesicle transport through interaction with t-SNAREsB"/>
    <property type="match status" value="1"/>
</dbReference>
<evidence type="ECO:0000256" key="6">
    <source>
        <dbReference type="ARBA" id="ARBA00022989"/>
    </source>
</evidence>
<dbReference type="Pfam" id="PF05008">
    <property type="entry name" value="V-SNARE"/>
    <property type="match status" value="1"/>
</dbReference>
<dbReference type="Gene3D" id="1.20.5.110">
    <property type="match status" value="1"/>
</dbReference>
<evidence type="ECO:0000259" key="11">
    <source>
        <dbReference type="SMART" id="SM00397"/>
    </source>
</evidence>
<comment type="similarity">
    <text evidence="2">Belongs to the VTI1 family.</text>
</comment>
<dbReference type="GO" id="GO:0016236">
    <property type="term" value="P:macroautophagy"/>
    <property type="evidence" value="ECO:0007669"/>
    <property type="project" value="TreeGrafter"/>
</dbReference>
<evidence type="ECO:0000256" key="5">
    <source>
        <dbReference type="ARBA" id="ARBA00022927"/>
    </source>
</evidence>
<dbReference type="EMBL" id="NHTK01001010">
    <property type="protein sequence ID" value="PPR03892.1"/>
    <property type="molecule type" value="Genomic_DNA"/>
</dbReference>
<dbReference type="Proteomes" id="UP000284842">
    <property type="component" value="Unassembled WGS sequence"/>
</dbReference>
<dbReference type="PANTHER" id="PTHR21230:SF26">
    <property type="entry name" value="VESICLE TRANSPORT THROUGH INTERACTION WITH T-SNARES HOMOLOG 1A"/>
    <property type="match status" value="1"/>
</dbReference>
<dbReference type="InterPro" id="IPR010989">
    <property type="entry name" value="SNARE"/>
</dbReference>
<accession>A0A409YLJ1</accession>
<gene>
    <name evidence="12" type="ORF">CVT24_008123</name>
</gene>
<dbReference type="GO" id="GO:0012507">
    <property type="term" value="C:ER to Golgi transport vesicle membrane"/>
    <property type="evidence" value="ECO:0007669"/>
    <property type="project" value="TreeGrafter"/>
</dbReference>
<keyword evidence="3" id="KW-0813">Transport</keyword>
<evidence type="ECO:0000256" key="4">
    <source>
        <dbReference type="ARBA" id="ARBA00022692"/>
    </source>
</evidence>
<keyword evidence="5" id="KW-0653">Protein transport</keyword>
<evidence type="ECO:0000256" key="1">
    <source>
        <dbReference type="ARBA" id="ARBA00004211"/>
    </source>
</evidence>
<dbReference type="SMART" id="SM00397">
    <property type="entry name" value="t_SNARE"/>
    <property type="match status" value="1"/>
</dbReference>
<dbReference type="SUPFAM" id="SSF47661">
    <property type="entry name" value="t-snare proteins"/>
    <property type="match status" value="2"/>
</dbReference>
<dbReference type="GO" id="GO:0042147">
    <property type="term" value="P:retrograde transport, endosome to Golgi"/>
    <property type="evidence" value="ECO:0007669"/>
    <property type="project" value="TreeGrafter"/>
</dbReference>
<comment type="subcellular location">
    <subcellularLocation>
        <location evidence="1">Membrane</location>
        <topology evidence="1">Single-pass type IV membrane protein</topology>
    </subcellularLocation>
</comment>
<evidence type="ECO:0000256" key="9">
    <source>
        <dbReference type="SAM" id="MobiDB-lite"/>
    </source>
</evidence>
<dbReference type="OrthoDB" id="430637at2759"/>
<evidence type="ECO:0000256" key="2">
    <source>
        <dbReference type="ARBA" id="ARBA00006108"/>
    </source>
</evidence>
<dbReference type="AlphaFoldDB" id="A0A409YLJ1"/>
<dbReference type="GO" id="GO:0031902">
    <property type="term" value="C:late endosome membrane"/>
    <property type="evidence" value="ECO:0007669"/>
    <property type="project" value="TreeGrafter"/>
</dbReference>
<evidence type="ECO:0000256" key="3">
    <source>
        <dbReference type="ARBA" id="ARBA00022448"/>
    </source>
</evidence>
<evidence type="ECO:0000313" key="12">
    <source>
        <dbReference type="EMBL" id="PPR03892.1"/>
    </source>
</evidence>
<dbReference type="GO" id="GO:0006891">
    <property type="term" value="P:intra-Golgi vesicle-mediated transport"/>
    <property type="evidence" value="ECO:0007669"/>
    <property type="project" value="TreeGrafter"/>
</dbReference>
<evidence type="ECO:0000256" key="10">
    <source>
        <dbReference type="SAM" id="Phobius"/>
    </source>
</evidence>
<dbReference type="GO" id="GO:0005789">
    <property type="term" value="C:endoplasmic reticulum membrane"/>
    <property type="evidence" value="ECO:0007669"/>
    <property type="project" value="TreeGrafter"/>
</dbReference>
<dbReference type="CDD" id="cd15862">
    <property type="entry name" value="SNARE_Vti1"/>
    <property type="match status" value="1"/>
</dbReference>
<keyword evidence="7" id="KW-0175">Coiled coil</keyword>
<dbReference type="GO" id="GO:0005484">
    <property type="term" value="F:SNAP receptor activity"/>
    <property type="evidence" value="ECO:0007669"/>
    <property type="project" value="TreeGrafter"/>
</dbReference>